<evidence type="ECO:0000256" key="3">
    <source>
        <dbReference type="ARBA" id="ARBA00022603"/>
    </source>
</evidence>
<dbReference type="PANTHER" id="PTHR16121">
    <property type="entry name" value="CAP-SPECIFIC MRNA (NUCLEOSIDE-2'-O-)-METHYLTRANSFERASE 1-RELATED"/>
    <property type="match status" value="1"/>
</dbReference>
<evidence type="ECO:0000256" key="4">
    <source>
        <dbReference type="ARBA" id="ARBA00022679"/>
    </source>
</evidence>
<dbReference type="Pfam" id="PF01728">
    <property type="entry name" value="FtsJ"/>
    <property type="match status" value="1"/>
</dbReference>
<dbReference type="InterPro" id="IPR002877">
    <property type="entry name" value="RNA_MeTrfase_FtsJ_dom"/>
</dbReference>
<dbReference type="Gene3D" id="3.40.50.12760">
    <property type="match status" value="1"/>
</dbReference>
<dbReference type="GO" id="GO:0032259">
    <property type="term" value="P:methylation"/>
    <property type="evidence" value="ECO:0007669"/>
    <property type="project" value="UniProtKB-KW"/>
</dbReference>
<evidence type="ECO:0000256" key="5">
    <source>
        <dbReference type="ARBA" id="ARBA00022691"/>
    </source>
</evidence>
<dbReference type="GeneID" id="105211684"/>
<keyword evidence="3 7" id="KW-0489">Methyltransferase</keyword>
<dbReference type="InterPro" id="IPR025807">
    <property type="entry name" value="Adrift-typ_MeTrfase"/>
</dbReference>
<keyword evidence="4 7" id="KW-0808">Transferase</keyword>
<dbReference type="GO" id="GO:0005634">
    <property type="term" value="C:nucleus"/>
    <property type="evidence" value="ECO:0007669"/>
    <property type="project" value="UniProtKB-ARBA"/>
</dbReference>
<dbReference type="PROSITE" id="PS51614">
    <property type="entry name" value="SAM_MT_ADRIFT"/>
    <property type="match status" value="1"/>
</dbReference>
<keyword evidence="5 7" id="KW-0949">S-adenosyl-L-methionine</keyword>
<dbReference type="AlphaFoldDB" id="A0A0A1WYH0"/>
<feature type="domain" description="Adrift-type SAM-dependent 2'-O-MTase" evidence="8">
    <location>
        <begin position="128"/>
        <end position="340"/>
    </location>
</feature>
<dbReference type="PANTHER" id="PTHR16121:SF2">
    <property type="entry name" value="CAP-SPECIFIC MRNA (NUCLEOSIDE-2'-O-)-METHYLTRANSFERASE 2"/>
    <property type="match status" value="1"/>
</dbReference>
<dbReference type="GO" id="GO:0005737">
    <property type="term" value="C:cytoplasm"/>
    <property type="evidence" value="ECO:0007669"/>
    <property type="project" value="TreeGrafter"/>
</dbReference>
<feature type="binding site" evidence="7">
    <location>
        <position position="162"/>
    </location>
    <ligand>
        <name>S-adenosyl-L-methionine</name>
        <dbReference type="ChEBI" id="CHEBI:59789"/>
    </ligand>
</feature>
<dbReference type="GO" id="GO:0006370">
    <property type="term" value="P:7-methylguanosine mRNA capping"/>
    <property type="evidence" value="ECO:0007669"/>
    <property type="project" value="TreeGrafter"/>
</dbReference>
<dbReference type="InterPro" id="IPR029063">
    <property type="entry name" value="SAM-dependent_MTases_sf"/>
</dbReference>
<dbReference type="EC" id="2.1.1.296" evidence="1"/>
<dbReference type="EMBL" id="GBXI01010435">
    <property type="protein sequence ID" value="JAD03857.1"/>
    <property type="molecule type" value="Transcribed_RNA"/>
</dbReference>
<evidence type="ECO:0000256" key="6">
    <source>
        <dbReference type="ARBA" id="ARBA00049477"/>
    </source>
</evidence>
<dbReference type="OrthoDB" id="429597at2759"/>
<reference evidence="9" key="1">
    <citation type="submission" date="2014-11" db="EMBL/GenBank/DDBJ databases">
        <authorList>
            <person name="Geib S."/>
        </authorList>
    </citation>
    <scope>NUCLEOTIDE SEQUENCE</scope>
</reference>
<protein>
    <recommendedName>
        <fullName evidence="2">Cap-specific mRNA (nucleoside-2'-O-)-methyltransferase 2</fullName>
        <ecNumber evidence="1">2.1.1.296</ecNumber>
    </recommendedName>
</protein>
<evidence type="ECO:0000256" key="2">
    <source>
        <dbReference type="ARBA" id="ARBA00021134"/>
    </source>
</evidence>
<comment type="catalytic activity">
    <reaction evidence="6">
        <text>a 5'-end (N(7)-methyl 5'-triphosphoguanosine)-(2'-O-methyl-ribonucleoside)-(ribonucleotide) in mRNA + S-adenosyl-L-methionine = a 5'-end (N(7)-methyl 5'-triphosphoguanosine)-(2'-O-methyl-ribonucleoside)-(2'-O-methyl-ribonucleotide) in mRNA + S-adenosyl-L-homocysteine + H(+)</text>
        <dbReference type="Rhea" id="RHEA:67024"/>
        <dbReference type="Rhea" id="RHEA-COMP:17169"/>
        <dbReference type="Rhea" id="RHEA-COMP:17170"/>
        <dbReference type="ChEBI" id="CHEBI:15378"/>
        <dbReference type="ChEBI" id="CHEBI:57856"/>
        <dbReference type="ChEBI" id="CHEBI:59789"/>
        <dbReference type="ChEBI" id="CHEBI:167612"/>
        <dbReference type="ChEBI" id="CHEBI:167614"/>
        <dbReference type="EC" id="2.1.1.296"/>
    </reaction>
</comment>
<reference evidence="9" key="2">
    <citation type="journal article" date="2015" name="Gigascience">
        <title>Reconstructing a comprehensive transcriptome assembly of a white-pupal translocated strain of the pest fruit fly Bactrocera cucurbitae.</title>
        <authorList>
            <person name="Sim S.B."/>
            <person name="Calla B."/>
            <person name="Hall B."/>
            <person name="DeRego T."/>
            <person name="Geib S.M."/>
        </authorList>
    </citation>
    <scope>NUCLEOTIDE SEQUENCE</scope>
</reference>
<evidence type="ECO:0000256" key="7">
    <source>
        <dbReference type="PROSITE-ProRule" id="PRU00946"/>
    </source>
</evidence>
<feature type="binding site" evidence="7">
    <location>
        <position position="183"/>
    </location>
    <ligand>
        <name>S-adenosyl-L-methionine</name>
        <dbReference type="ChEBI" id="CHEBI:59789"/>
    </ligand>
</feature>
<evidence type="ECO:0000256" key="1">
    <source>
        <dbReference type="ARBA" id="ARBA00012770"/>
    </source>
</evidence>
<gene>
    <name evidence="9" type="primary">aft_1</name>
    <name evidence="9" type="ORF">g.19460</name>
</gene>
<dbReference type="GO" id="GO:0004483">
    <property type="term" value="F:methyltransferase cap1 activity"/>
    <property type="evidence" value="ECO:0007669"/>
    <property type="project" value="TreeGrafter"/>
</dbReference>
<proteinExistence type="predicted"/>
<feature type="active site" description="Proton acceptor" evidence="7">
    <location>
        <position position="293"/>
    </location>
</feature>
<dbReference type="CTD" id="109861"/>
<evidence type="ECO:0000259" key="8">
    <source>
        <dbReference type="PROSITE" id="PS51614"/>
    </source>
</evidence>
<dbReference type="GO" id="GO:0120550">
    <property type="term" value="F:methyltransferase cap2 activity"/>
    <property type="evidence" value="ECO:0007669"/>
    <property type="project" value="UniProtKB-EC"/>
</dbReference>
<sequence>MDNTTQRLIPRSGLLQAATNYNRSSSEQFSFAYKSDTGNKPSKMEVNRVFEKKFHYQKPKENTWKLPPPTKAFSEYYQIDTLQELKPKLNDVKCKLNNYTIENWSLHTRRQDPSNEIPWRLKNETKAEFVTIAWCKFFECLHSYPLVKGAHLNSLHLCELPGAFIAALNHYMYSTYKREEVQWRWLSTTLNPYYEGNPTSGMISDDRFMFHTFDNWLMHDDFTGNIINRSHIEQMQQHCKQRLEDNVQLITADGSIDCVDAPDCQEEVVATLHFAEITAALSILAEGGCFVVKMFTMFESTNVCKLFLLNCIFEEVHVFKPATSKRGNSEVYIICIGYRKHTENLPEILQLMKENVECANIFPLFPKSYLPNDFLLQHEICARLFMNFQIEAIESNIQTYEVKPTRRQVIYKQHFRTETANEFYARYKVCGIAEQDKVLYEHQTTEENCKSAPFCRGSYTEREMAKETTMEERIFALHRTINNLEKILDFNCNIEFQEEYNTSQTSTPELHIYKGAPFTELHSSLFAHPYVMQLHQKLKEVLSRDPCYMMKPKCIAEQDEIQLNNLNMNGYSLLPREFFIQLLDTIYEKQSRKIVLSNVLFLTHLSVSVLYSLALYIFGHLTISTELNFQIELFAKCDKYTQQQMSTLKMIRNLLAEDSNALCIMPIGKLHRNKFANTLMDYNNQLLMKNFKLALNN</sequence>
<feature type="binding site" evidence="7">
    <location>
        <position position="253"/>
    </location>
    <ligand>
        <name>S-adenosyl-L-methionine</name>
        <dbReference type="ChEBI" id="CHEBI:59789"/>
    </ligand>
</feature>
<accession>A0A0A1WYH0</accession>
<dbReference type="SUPFAM" id="SSF53335">
    <property type="entry name" value="S-adenosyl-L-methionine-dependent methyltransferases"/>
    <property type="match status" value="1"/>
</dbReference>
<evidence type="ECO:0000313" key="9">
    <source>
        <dbReference type="EMBL" id="JAD03857.1"/>
    </source>
</evidence>
<name>A0A0A1WYH0_ZEUCU</name>
<organism evidence="9">
    <name type="scientific">Zeugodacus cucurbitae</name>
    <name type="common">Melon fruit fly</name>
    <name type="synonym">Bactrocera cucurbitae</name>
    <dbReference type="NCBI Taxonomy" id="28588"/>
    <lineage>
        <taxon>Eukaryota</taxon>
        <taxon>Metazoa</taxon>
        <taxon>Ecdysozoa</taxon>
        <taxon>Arthropoda</taxon>
        <taxon>Hexapoda</taxon>
        <taxon>Insecta</taxon>
        <taxon>Pterygota</taxon>
        <taxon>Neoptera</taxon>
        <taxon>Endopterygota</taxon>
        <taxon>Diptera</taxon>
        <taxon>Brachycera</taxon>
        <taxon>Muscomorpha</taxon>
        <taxon>Tephritoidea</taxon>
        <taxon>Tephritidae</taxon>
        <taxon>Zeugodacus</taxon>
        <taxon>Zeugodacus</taxon>
    </lineage>
</organism>
<dbReference type="InterPro" id="IPR050851">
    <property type="entry name" value="mRNA_Cap_2O-Ribose_MeTrfase"/>
</dbReference>